<evidence type="ECO:0000313" key="2">
    <source>
        <dbReference type="Proteomes" id="UP001601303"/>
    </source>
</evidence>
<reference evidence="1 2" key="1">
    <citation type="submission" date="2024-10" db="EMBL/GenBank/DDBJ databases">
        <title>The Natural Products Discovery Center: Release of the First 8490 Sequenced Strains for Exploring Actinobacteria Biosynthetic Diversity.</title>
        <authorList>
            <person name="Kalkreuter E."/>
            <person name="Kautsar S.A."/>
            <person name="Yang D."/>
            <person name="Bader C.D."/>
            <person name="Teijaro C.N."/>
            <person name="Fluegel L."/>
            <person name="Davis C.M."/>
            <person name="Simpson J.R."/>
            <person name="Lauterbach L."/>
            <person name="Steele A.D."/>
            <person name="Gui C."/>
            <person name="Meng S."/>
            <person name="Li G."/>
            <person name="Viehrig K."/>
            <person name="Ye F."/>
            <person name="Su P."/>
            <person name="Kiefer A.F."/>
            <person name="Nichols A."/>
            <person name="Cepeda A.J."/>
            <person name="Yan W."/>
            <person name="Fan B."/>
            <person name="Jiang Y."/>
            <person name="Adhikari A."/>
            <person name="Zheng C.-J."/>
            <person name="Schuster L."/>
            <person name="Cowan T.M."/>
            <person name="Smanski M.J."/>
            <person name="Chevrette M.G."/>
            <person name="De Carvalho L.P.S."/>
            <person name="Shen B."/>
        </authorList>
    </citation>
    <scope>NUCLEOTIDE SEQUENCE [LARGE SCALE GENOMIC DNA]</scope>
    <source>
        <strain evidence="1 2">NPDC006488</strain>
    </source>
</reference>
<evidence type="ECO:0000313" key="1">
    <source>
        <dbReference type="EMBL" id="MFE9601983.1"/>
    </source>
</evidence>
<accession>A0ABW6M755</accession>
<gene>
    <name evidence="1" type="ORF">ACFYNQ_25890</name>
</gene>
<keyword evidence="2" id="KW-1185">Reference proteome</keyword>
<dbReference type="EMBL" id="JBIAHM010000009">
    <property type="protein sequence ID" value="MFE9601983.1"/>
    <property type="molecule type" value="Genomic_DNA"/>
</dbReference>
<dbReference type="RefSeq" id="WP_388109578.1">
    <property type="nucleotide sequence ID" value="NZ_JBIAHM010000009.1"/>
</dbReference>
<name>A0ABW6M755_9ACTN</name>
<protein>
    <submittedName>
        <fullName evidence="1">Helix-turn-helix domain-containing protein</fullName>
    </submittedName>
</protein>
<proteinExistence type="predicted"/>
<dbReference type="Proteomes" id="UP001601303">
    <property type="component" value="Unassembled WGS sequence"/>
</dbReference>
<organism evidence="1 2">
    <name type="scientific">Streptomyces hokutonensis</name>
    <dbReference type="NCBI Taxonomy" id="1306990"/>
    <lineage>
        <taxon>Bacteria</taxon>
        <taxon>Bacillati</taxon>
        <taxon>Actinomycetota</taxon>
        <taxon>Actinomycetes</taxon>
        <taxon>Kitasatosporales</taxon>
        <taxon>Streptomycetaceae</taxon>
        <taxon>Streptomyces</taxon>
    </lineage>
</organism>
<comment type="caution">
    <text evidence="1">The sequence shown here is derived from an EMBL/GenBank/DDBJ whole genome shotgun (WGS) entry which is preliminary data.</text>
</comment>
<sequence>MLLTERDCALLDGVLVRALRDLHMRDGAAPHDLVDVVADIHQVAKEFRASVLVEAGSGTVCAASGSEGGSSEVTERLSVQEAARLTGLSTSYLRRAARRGDVQASRSGPRGEWVLDGGAVAAWTADRTHLRKAG</sequence>